<comment type="caution">
    <text evidence="2">Lacks conserved residue(s) required for the propagation of feature annotation.</text>
</comment>
<dbReference type="CDD" id="cd00112">
    <property type="entry name" value="LDLa"/>
    <property type="match status" value="1"/>
</dbReference>
<evidence type="ECO:0000313" key="4">
    <source>
        <dbReference type="EMBL" id="CAL4165760.1"/>
    </source>
</evidence>
<comment type="caution">
    <text evidence="4">The sequence shown here is derived from an EMBL/GenBank/DDBJ whole genome shotgun (WGS) entry which is preliminary data.</text>
</comment>
<evidence type="ECO:0000256" key="2">
    <source>
        <dbReference type="PROSITE-ProRule" id="PRU00124"/>
    </source>
</evidence>
<accession>A0AAV2S9Y4</accession>
<dbReference type="SUPFAM" id="SSF57424">
    <property type="entry name" value="LDL receptor-like module"/>
    <property type="match status" value="1"/>
</dbReference>
<reference evidence="4 5" key="1">
    <citation type="submission" date="2024-05" db="EMBL/GenBank/DDBJ databases">
        <authorList>
            <person name="Wallberg A."/>
        </authorList>
    </citation>
    <scope>NUCLEOTIDE SEQUENCE [LARGE SCALE GENOMIC DNA]</scope>
</reference>
<dbReference type="Gene3D" id="4.10.400.10">
    <property type="entry name" value="Low-density Lipoprotein Receptor"/>
    <property type="match status" value="1"/>
</dbReference>
<feature type="region of interest" description="Disordered" evidence="3">
    <location>
        <begin position="1"/>
        <end position="71"/>
    </location>
</feature>
<gene>
    <name evidence="4" type="ORF">MNOR_LOCUS33304</name>
</gene>
<sequence>GEWGQGGGGEWGQGGGGWGSGDNGGEGGVIYETTDANWFDGNDFDDDDDGDDDDDFKDKMTSPLPNNGDQKCIHKCGELCIVYKEWLCDDIEDCKDGSDEKNCSKDNKRKKRSAKHGGNLKQEAGNAMHGGNLKHRSYDHDTPETLGMNRDSKAEWLPNSEQRDPEKKDNDDSDDDKMDREKDNERQKPKHNGRRPRNNGYNFGQPSYPPPHMQPGNMEMQKVAKIAQNIFLRLMVSNPEDTPELSFIPLSVRKDLKEAIAAVTAKEGCSLQRAVNIMMWNGVMEPVMTMMQQKLIDEGGLYSDTKTKVNEVFEFFQSNVSVEAKKLFNSSDDKALVDLMVDYSSLMNDNSEAIVEIVTKCTTTMLSAPEEIQLLSKTPGAEPDEDTKCLRAAVKGKAEEQSGAEEKLVTDPFETIMSSMQKKSTKPVYWKMQKDGAFRGERSSLTGSMFWEKIATCSCSATCPAAGRGMGGTGFGG</sequence>
<dbReference type="EMBL" id="CAXKWB010047690">
    <property type="protein sequence ID" value="CAL4165760.1"/>
    <property type="molecule type" value="Genomic_DNA"/>
</dbReference>
<feature type="compositionally biased region" description="Basic and acidic residues" evidence="3">
    <location>
        <begin position="95"/>
        <end position="106"/>
    </location>
</feature>
<feature type="compositionally biased region" description="Basic and acidic residues" evidence="3">
    <location>
        <begin position="161"/>
        <end position="170"/>
    </location>
</feature>
<feature type="compositionally biased region" description="Acidic residues" evidence="3">
    <location>
        <begin position="42"/>
        <end position="55"/>
    </location>
</feature>
<feature type="compositionally biased region" description="Gly residues" evidence="3">
    <location>
        <begin position="1"/>
        <end position="28"/>
    </location>
</feature>
<feature type="non-terminal residue" evidence="4">
    <location>
        <position position="1"/>
    </location>
</feature>
<dbReference type="Proteomes" id="UP001497623">
    <property type="component" value="Unassembled WGS sequence"/>
</dbReference>
<feature type="non-terminal residue" evidence="4">
    <location>
        <position position="477"/>
    </location>
</feature>
<protein>
    <submittedName>
        <fullName evidence="4">Uncharacterized protein</fullName>
    </submittedName>
</protein>
<evidence type="ECO:0000313" key="5">
    <source>
        <dbReference type="Proteomes" id="UP001497623"/>
    </source>
</evidence>
<keyword evidence="1 2" id="KW-1015">Disulfide bond</keyword>
<proteinExistence type="predicted"/>
<organism evidence="4 5">
    <name type="scientific">Meganyctiphanes norvegica</name>
    <name type="common">Northern krill</name>
    <name type="synonym">Thysanopoda norvegica</name>
    <dbReference type="NCBI Taxonomy" id="48144"/>
    <lineage>
        <taxon>Eukaryota</taxon>
        <taxon>Metazoa</taxon>
        <taxon>Ecdysozoa</taxon>
        <taxon>Arthropoda</taxon>
        <taxon>Crustacea</taxon>
        <taxon>Multicrustacea</taxon>
        <taxon>Malacostraca</taxon>
        <taxon>Eumalacostraca</taxon>
        <taxon>Eucarida</taxon>
        <taxon>Euphausiacea</taxon>
        <taxon>Euphausiidae</taxon>
        <taxon>Meganyctiphanes</taxon>
    </lineage>
</organism>
<dbReference type="InterPro" id="IPR002172">
    <property type="entry name" value="LDrepeatLR_classA_rpt"/>
</dbReference>
<feature type="disulfide bond" evidence="2">
    <location>
        <begin position="88"/>
        <end position="103"/>
    </location>
</feature>
<dbReference type="AlphaFoldDB" id="A0AAV2S9Y4"/>
<feature type="region of interest" description="Disordered" evidence="3">
    <location>
        <begin position="95"/>
        <end position="215"/>
    </location>
</feature>
<dbReference type="PROSITE" id="PS50068">
    <property type="entry name" value="LDLRA_2"/>
    <property type="match status" value="1"/>
</dbReference>
<feature type="compositionally biased region" description="Basic and acidic residues" evidence="3">
    <location>
        <begin position="177"/>
        <end position="187"/>
    </location>
</feature>
<feature type="compositionally biased region" description="Basic residues" evidence="3">
    <location>
        <begin position="188"/>
        <end position="197"/>
    </location>
</feature>
<feature type="disulfide bond" evidence="2">
    <location>
        <begin position="76"/>
        <end position="94"/>
    </location>
</feature>
<evidence type="ECO:0000256" key="1">
    <source>
        <dbReference type="ARBA" id="ARBA00023157"/>
    </source>
</evidence>
<evidence type="ECO:0000256" key="3">
    <source>
        <dbReference type="SAM" id="MobiDB-lite"/>
    </source>
</evidence>
<dbReference type="InterPro" id="IPR036055">
    <property type="entry name" value="LDL_receptor-like_sf"/>
</dbReference>
<name>A0AAV2S9Y4_MEGNR</name>
<keyword evidence="5" id="KW-1185">Reference proteome</keyword>